<evidence type="ECO:0000256" key="12">
    <source>
        <dbReference type="ARBA" id="ARBA00037847"/>
    </source>
</evidence>
<dbReference type="GO" id="GO:0012505">
    <property type="term" value="C:endomembrane system"/>
    <property type="evidence" value="ECO:0007669"/>
    <property type="project" value="UniProtKB-SubCell"/>
</dbReference>
<keyword evidence="7" id="KW-0479">Metal-binding</keyword>
<evidence type="ECO:0000313" key="17">
    <source>
        <dbReference type="Proteomes" id="UP000694416"/>
    </source>
</evidence>
<dbReference type="InterPro" id="IPR045744">
    <property type="entry name" value="RNF152_C"/>
</dbReference>
<dbReference type="PANTHER" id="PTHR25464">
    <property type="entry name" value="TRIPARTITE MOTIF-CONTAINING PROTEIN 2-LIKE PROTEIN"/>
    <property type="match status" value="1"/>
</dbReference>
<dbReference type="EC" id="2.3.2.27" evidence="4"/>
<keyword evidence="8" id="KW-0833">Ubl conjugation pathway</keyword>
<dbReference type="AlphaFoldDB" id="A0A8C9GBG2"/>
<comment type="pathway">
    <text evidence="3">Protein modification; protein ubiquitination.</text>
</comment>
<evidence type="ECO:0000256" key="4">
    <source>
        <dbReference type="ARBA" id="ARBA00012483"/>
    </source>
</evidence>
<reference evidence="16" key="2">
    <citation type="submission" date="2025-09" db="UniProtKB">
        <authorList>
            <consortium name="Ensembl"/>
        </authorList>
    </citation>
    <scope>IDENTIFICATION</scope>
</reference>
<keyword evidence="10 13" id="KW-0472">Membrane</keyword>
<evidence type="ECO:0000313" key="16">
    <source>
        <dbReference type="Ensembl" id="ENSPTEP00000002168.1"/>
    </source>
</evidence>
<name>A0A8C9GBG2_9PRIM</name>
<keyword evidence="9 13" id="KW-1133">Transmembrane helix</keyword>
<protein>
    <recommendedName>
        <fullName evidence="4">RING-type E3 ubiquitin transferase</fullName>
        <ecNumber evidence="4">2.3.2.27</ecNumber>
    </recommendedName>
</protein>
<dbReference type="Ensembl" id="ENSPTET00000003311.1">
    <property type="protein sequence ID" value="ENSPTEP00000002168.1"/>
    <property type="gene ID" value="ENSPTEG00000002518.1"/>
</dbReference>
<evidence type="ECO:0000259" key="15">
    <source>
        <dbReference type="Pfam" id="PF19325"/>
    </source>
</evidence>
<evidence type="ECO:0000259" key="14">
    <source>
        <dbReference type="Pfam" id="PF00097"/>
    </source>
</evidence>
<dbReference type="InterPro" id="IPR018957">
    <property type="entry name" value="Znf_C3HC4_RING-type"/>
</dbReference>
<keyword evidence="5" id="KW-0808">Transferase</keyword>
<feature type="domain" description="Zinc finger C3HC4 RING-type" evidence="14">
    <location>
        <begin position="17"/>
        <end position="42"/>
    </location>
</feature>
<dbReference type="Pfam" id="PF19325">
    <property type="entry name" value="RNF152_C"/>
    <property type="match status" value="1"/>
</dbReference>
<keyword evidence="17" id="KW-1185">Reference proteome</keyword>
<keyword evidence="11" id="KW-0458">Lysosome</keyword>
<dbReference type="PANTHER" id="PTHR25464:SF1">
    <property type="entry name" value="E3 UBIQUITIN-PROTEIN LIGASE RNF152"/>
    <property type="match status" value="1"/>
</dbReference>
<evidence type="ECO:0000256" key="13">
    <source>
        <dbReference type="SAM" id="Phobius"/>
    </source>
</evidence>
<sequence length="197" mass="21725">SETPSQKKKKQGSKTLPKLLDCKHTCCSVCLQQMTSQKEVCPPGFSVSQLLDDPKVLAVITIPHTSEHMLVFIRLPSNGCYMLPLPISKEHVLLPGDMSYRLLPRSPQKSVTVVTLPAGQQPLQGRAPQEAAEEEQDRRGVVESSIWLGVCTVILVAWVLVFPLSIVLHNMSCISKHFTVTSCGWRGLQGSLLWVPT</sequence>
<evidence type="ECO:0000256" key="10">
    <source>
        <dbReference type="ARBA" id="ARBA00023136"/>
    </source>
</evidence>
<comment type="subcellular location">
    <subcellularLocation>
        <location evidence="12">Endomembrane system</location>
        <topology evidence="12">Single-pass membrane protein</topology>
    </subcellularLocation>
    <subcellularLocation>
        <location evidence="2">Lysosome</location>
    </subcellularLocation>
</comment>
<dbReference type="GO" id="GO:0046872">
    <property type="term" value="F:metal ion binding"/>
    <property type="evidence" value="ECO:0007669"/>
    <property type="project" value="UniProtKB-KW"/>
</dbReference>
<dbReference type="Proteomes" id="UP000694416">
    <property type="component" value="Unplaced"/>
</dbReference>
<evidence type="ECO:0000256" key="11">
    <source>
        <dbReference type="ARBA" id="ARBA00023228"/>
    </source>
</evidence>
<evidence type="ECO:0000256" key="6">
    <source>
        <dbReference type="ARBA" id="ARBA00022692"/>
    </source>
</evidence>
<evidence type="ECO:0000256" key="3">
    <source>
        <dbReference type="ARBA" id="ARBA00004906"/>
    </source>
</evidence>
<reference evidence="16" key="1">
    <citation type="submission" date="2025-08" db="UniProtKB">
        <authorList>
            <consortium name="Ensembl"/>
        </authorList>
    </citation>
    <scope>IDENTIFICATION</scope>
</reference>
<dbReference type="Pfam" id="PF00097">
    <property type="entry name" value="zf-C3HC4"/>
    <property type="match status" value="1"/>
</dbReference>
<keyword evidence="6 13" id="KW-0812">Transmembrane</keyword>
<feature type="domain" description="E3 ubiquitin-protein ligase RNF152 C-terminal" evidence="15">
    <location>
        <begin position="48"/>
        <end position="184"/>
    </location>
</feature>
<dbReference type="GO" id="GO:0010508">
    <property type="term" value="P:positive regulation of autophagy"/>
    <property type="evidence" value="ECO:0007669"/>
    <property type="project" value="TreeGrafter"/>
</dbReference>
<dbReference type="GO" id="GO:0034198">
    <property type="term" value="P:cellular response to amino acid starvation"/>
    <property type="evidence" value="ECO:0007669"/>
    <property type="project" value="TreeGrafter"/>
</dbReference>
<organism evidence="16 17">
    <name type="scientific">Piliocolobus tephrosceles</name>
    <name type="common">Ugandan red Colobus</name>
    <dbReference type="NCBI Taxonomy" id="591936"/>
    <lineage>
        <taxon>Eukaryota</taxon>
        <taxon>Metazoa</taxon>
        <taxon>Chordata</taxon>
        <taxon>Craniata</taxon>
        <taxon>Vertebrata</taxon>
        <taxon>Euteleostomi</taxon>
        <taxon>Mammalia</taxon>
        <taxon>Eutheria</taxon>
        <taxon>Euarchontoglires</taxon>
        <taxon>Primates</taxon>
        <taxon>Haplorrhini</taxon>
        <taxon>Catarrhini</taxon>
        <taxon>Cercopithecidae</taxon>
        <taxon>Colobinae</taxon>
        <taxon>Piliocolobus</taxon>
    </lineage>
</organism>
<evidence type="ECO:0000256" key="2">
    <source>
        <dbReference type="ARBA" id="ARBA00004371"/>
    </source>
</evidence>
<evidence type="ECO:0000256" key="9">
    <source>
        <dbReference type="ARBA" id="ARBA00022989"/>
    </source>
</evidence>
<evidence type="ECO:0000256" key="1">
    <source>
        <dbReference type="ARBA" id="ARBA00000900"/>
    </source>
</evidence>
<comment type="catalytic activity">
    <reaction evidence="1">
        <text>S-ubiquitinyl-[E2 ubiquitin-conjugating enzyme]-L-cysteine + [acceptor protein]-L-lysine = [E2 ubiquitin-conjugating enzyme]-L-cysteine + N(6)-ubiquitinyl-[acceptor protein]-L-lysine.</text>
        <dbReference type="EC" id="2.3.2.27"/>
    </reaction>
</comment>
<dbReference type="GO" id="GO:0005765">
    <property type="term" value="C:lysosomal membrane"/>
    <property type="evidence" value="ECO:0007669"/>
    <property type="project" value="TreeGrafter"/>
</dbReference>
<evidence type="ECO:0000256" key="8">
    <source>
        <dbReference type="ARBA" id="ARBA00022786"/>
    </source>
</evidence>
<evidence type="ECO:0000256" key="7">
    <source>
        <dbReference type="ARBA" id="ARBA00022723"/>
    </source>
</evidence>
<accession>A0A8C9GBG2</accession>
<dbReference type="GO" id="GO:0061630">
    <property type="term" value="F:ubiquitin protein ligase activity"/>
    <property type="evidence" value="ECO:0007669"/>
    <property type="project" value="UniProtKB-EC"/>
</dbReference>
<feature type="transmembrane region" description="Helical" evidence="13">
    <location>
        <begin position="146"/>
        <end position="168"/>
    </location>
</feature>
<evidence type="ECO:0000256" key="5">
    <source>
        <dbReference type="ARBA" id="ARBA00022679"/>
    </source>
</evidence>
<proteinExistence type="predicted"/>